<comment type="caution">
    <text evidence="2">The sequence shown here is derived from an EMBL/GenBank/DDBJ whole genome shotgun (WGS) entry which is preliminary data.</text>
</comment>
<feature type="compositionally biased region" description="Low complexity" evidence="1">
    <location>
        <begin position="18"/>
        <end position="38"/>
    </location>
</feature>
<reference evidence="2 3" key="1">
    <citation type="submission" date="2014-10" db="EMBL/GenBank/DDBJ databases">
        <title>Draft genome of the hookworm Ancylostoma caninum.</title>
        <authorList>
            <person name="Mitreva M."/>
        </authorList>
    </citation>
    <scope>NUCLEOTIDE SEQUENCE [LARGE SCALE GENOMIC DNA]</scope>
    <source>
        <strain evidence="2 3">Baltimore</strain>
    </source>
</reference>
<keyword evidence="3" id="KW-1185">Reference proteome</keyword>
<evidence type="ECO:0000313" key="3">
    <source>
        <dbReference type="Proteomes" id="UP000252519"/>
    </source>
</evidence>
<feature type="compositionally biased region" description="Gly residues" evidence="1">
    <location>
        <begin position="1"/>
        <end position="17"/>
    </location>
</feature>
<dbReference type="AlphaFoldDB" id="A0A368GVA8"/>
<accession>A0A368GVA8</accession>
<proteinExistence type="predicted"/>
<dbReference type="EMBL" id="JOJR01000048">
    <property type="protein sequence ID" value="RCN48306.1"/>
    <property type="molecule type" value="Genomic_DNA"/>
</dbReference>
<name>A0A368GVA8_ANCCA</name>
<feature type="region of interest" description="Disordered" evidence="1">
    <location>
        <begin position="95"/>
        <end position="116"/>
    </location>
</feature>
<evidence type="ECO:0000313" key="2">
    <source>
        <dbReference type="EMBL" id="RCN48306.1"/>
    </source>
</evidence>
<feature type="region of interest" description="Disordered" evidence="1">
    <location>
        <begin position="1"/>
        <end position="67"/>
    </location>
</feature>
<organism evidence="2 3">
    <name type="scientific">Ancylostoma caninum</name>
    <name type="common">Dog hookworm</name>
    <dbReference type="NCBI Taxonomy" id="29170"/>
    <lineage>
        <taxon>Eukaryota</taxon>
        <taxon>Metazoa</taxon>
        <taxon>Ecdysozoa</taxon>
        <taxon>Nematoda</taxon>
        <taxon>Chromadorea</taxon>
        <taxon>Rhabditida</taxon>
        <taxon>Rhabditina</taxon>
        <taxon>Rhabditomorpha</taxon>
        <taxon>Strongyloidea</taxon>
        <taxon>Ancylostomatidae</taxon>
        <taxon>Ancylostomatinae</taxon>
        <taxon>Ancylostoma</taxon>
    </lineage>
</organism>
<evidence type="ECO:0000256" key="1">
    <source>
        <dbReference type="SAM" id="MobiDB-lite"/>
    </source>
</evidence>
<sequence>MNGGGGGSSSGGGGVSAGGSSSASVRGRSASARSRSSSIMGSVPAGGMLSEMGSTSGGTITVDIEGRGDYVTGGGRDIMVSPIMVTTFIRGIGARRRRNSDDHVDNGNHFGQIGRI</sequence>
<dbReference type="OrthoDB" id="10641403at2759"/>
<protein>
    <submittedName>
        <fullName evidence="2">Uncharacterized protein</fullName>
    </submittedName>
</protein>
<dbReference type="Proteomes" id="UP000252519">
    <property type="component" value="Unassembled WGS sequence"/>
</dbReference>
<gene>
    <name evidence="2" type="ORF">ANCCAN_05595</name>
</gene>